<protein>
    <submittedName>
        <fullName evidence="2">Uncharacterized protein</fullName>
    </submittedName>
</protein>
<dbReference type="Proteomes" id="UP000240357">
    <property type="component" value="Unassembled WGS sequence"/>
</dbReference>
<accession>A0A2T2YJV5</accession>
<keyword evidence="1" id="KW-0472">Membrane</keyword>
<evidence type="ECO:0000313" key="2">
    <source>
        <dbReference type="EMBL" id="PSR55796.1"/>
    </source>
</evidence>
<proteinExistence type="predicted"/>
<reference evidence="2 3" key="1">
    <citation type="submission" date="2018-03" db="EMBL/GenBank/DDBJ databases">
        <title>Adhaeribacter sp. HMF7605 Genome sequencing and assembly.</title>
        <authorList>
            <person name="Kang H."/>
            <person name="Kang J."/>
            <person name="Cha I."/>
            <person name="Kim H."/>
            <person name="Joh K."/>
        </authorList>
    </citation>
    <scope>NUCLEOTIDE SEQUENCE [LARGE SCALE GENOMIC DNA]</scope>
    <source>
        <strain evidence="2 3">HMF7605</strain>
    </source>
</reference>
<keyword evidence="1" id="KW-0812">Transmembrane</keyword>
<gene>
    <name evidence="2" type="ORF">AHMF7605_20985</name>
</gene>
<keyword evidence="1" id="KW-1133">Transmembrane helix</keyword>
<evidence type="ECO:0000256" key="1">
    <source>
        <dbReference type="SAM" id="Phobius"/>
    </source>
</evidence>
<dbReference type="EMBL" id="PYFT01000001">
    <property type="protein sequence ID" value="PSR55796.1"/>
    <property type="molecule type" value="Genomic_DNA"/>
</dbReference>
<sequence>MKFIEWNNIISEHFFNPGNGGKEVYLYITREEIINLGKEYLHGKSNKEVWADFILAIKSGLPGSKGNLTEKAKDCYDKRRAISIASINIKFPLYITYLVFFVLPLIEEVDNAFSTNNYFGRLNSFLFKNGIQQEIYTKDFKNNNINELWTELANWSKNKKNSDLGTFTIRPFINLHWVYVGKPFSQCILSPKSLVNFSKLFYEAGMVPNSNYSVQEFKRHLLNYGPTILKLRSNVIDLIKNSDENELGQSLIDIAKREYIRWTGESNKRFFVGRHESERRQYTVAPLLLQFKFNEDEGIIDFSYRIYSSIDYPEDFTIGGYENLYERAGFSKKIDLPKRVTLNSFELKDEFNKWIVKFPEREVRLFISGGFFQLSTGYWIETDVLSKTDWMFLLCQNNIRNEIEEWGNTFKVGNFLNFSNEYDNLPEDYSLFKFLNPVQSLNKIPLLTVHTEKSIRLIGGLKINFRTYLLALLPEIEILNSNGQEVIYLQYIGRDERIWLQKAVANNNRWLLPNSIYLDYDFYINIDGEENASNKQAYRIIEADYRRLSNNILEKYNKFDSSINLEDGYIQGNYIASNPGNNIGDRQSFVNNQILRISPINQYNREENELLKWLVAKKQCNIQEYNEVFETISIKCFCEKVGNIQQNRVSTLNLIDNLGFVDYNYSRNTISTLPPKLILIPSDCGKRASLIGGRDEKLIKQLLAYCSKKESVITIKIVKNISEKLQLLIPDSIFLESNNVEEFVKLAEELNIIFDEWYILKLKSFIPSLNEYEKFILDNKLSPSQEGNDWARKVFNLSTLKFEQTIEISKSYSLVEYTYTTYWKEYGLWIDGQYYKVEDKNWGKYLLLNHYAEKQKGFSKELFSKPGLIFSNNTTLEIPASLPLPKVMSRILLQISGKLPEFEEFPLGGEKRWYNVYQHVPSAFIDNFFKFKLHMNIETTAKLI</sequence>
<dbReference type="RefSeq" id="WP_106931977.1">
    <property type="nucleotide sequence ID" value="NZ_PYFT01000001.1"/>
</dbReference>
<keyword evidence="3" id="KW-1185">Reference proteome</keyword>
<name>A0A2T2YJV5_9BACT</name>
<dbReference type="AlphaFoldDB" id="A0A2T2YJV5"/>
<evidence type="ECO:0000313" key="3">
    <source>
        <dbReference type="Proteomes" id="UP000240357"/>
    </source>
</evidence>
<dbReference type="OrthoDB" id="800063at2"/>
<comment type="caution">
    <text evidence="2">The sequence shown here is derived from an EMBL/GenBank/DDBJ whole genome shotgun (WGS) entry which is preliminary data.</text>
</comment>
<feature type="transmembrane region" description="Helical" evidence="1">
    <location>
        <begin position="87"/>
        <end position="106"/>
    </location>
</feature>
<organism evidence="2 3">
    <name type="scientific">Adhaeribacter arboris</name>
    <dbReference type="NCBI Taxonomy" id="2072846"/>
    <lineage>
        <taxon>Bacteria</taxon>
        <taxon>Pseudomonadati</taxon>
        <taxon>Bacteroidota</taxon>
        <taxon>Cytophagia</taxon>
        <taxon>Cytophagales</taxon>
        <taxon>Hymenobacteraceae</taxon>
        <taxon>Adhaeribacter</taxon>
    </lineage>
</organism>